<dbReference type="GO" id="GO:0005975">
    <property type="term" value="P:carbohydrate metabolic process"/>
    <property type="evidence" value="ECO:0007669"/>
    <property type="project" value="InterPro"/>
</dbReference>
<accession>A0A7R7DN77</accession>
<dbReference type="InterPro" id="IPR006311">
    <property type="entry name" value="TAT_signal"/>
</dbReference>
<protein>
    <recommendedName>
        <fullName evidence="4">Glycerophosphoryl diester phosphodiesterase</fullName>
    </recommendedName>
</protein>
<dbReference type="Gene3D" id="1.50.10.20">
    <property type="match status" value="1"/>
</dbReference>
<evidence type="ECO:0000256" key="1">
    <source>
        <dbReference type="SAM" id="SignalP"/>
    </source>
</evidence>
<proteinExistence type="predicted"/>
<dbReference type="SUPFAM" id="SSF48208">
    <property type="entry name" value="Six-hairpin glycosidases"/>
    <property type="match status" value="1"/>
</dbReference>
<dbReference type="PROSITE" id="PS51318">
    <property type="entry name" value="TAT"/>
    <property type="match status" value="1"/>
</dbReference>
<evidence type="ECO:0000313" key="2">
    <source>
        <dbReference type="EMBL" id="BCJ34535.1"/>
    </source>
</evidence>
<feature type="signal peptide" evidence="1">
    <location>
        <begin position="1"/>
        <end position="31"/>
    </location>
</feature>
<keyword evidence="1" id="KW-0732">Signal</keyword>
<dbReference type="Proteomes" id="UP000611640">
    <property type="component" value="Chromosome"/>
</dbReference>
<dbReference type="KEGG" id="atl:Athai_20380"/>
<keyword evidence="3" id="KW-1185">Reference proteome</keyword>
<name>A0A7R7DN77_9ACTN</name>
<feature type="chain" id="PRO_5031460640" description="Glycerophosphoryl diester phosphodiesterase" evidence="1">
    <location>
        <begin position="32"/>
        <end position="921"/>
    </location>
</feature>
<dbReference type="RefSeq" id="WP_203961255.1">
    <property type="nucleotide sequence ID" value="NZ_AP023355.1"/>
</dbReference>
<dbReference type="AlphaFoldDB" id="A0A7R7DN77"/>
<evidence type="ECO:0008006" key="4">
    <source>
        <dbReference type="Google" id="ProtNLM"/>
    </source>
</evidence>
<dbReference type="InterPro" id="IPR008928">
    <property type="entry name" value="6-hairpin_glycosidase_sf"/>
</dbReference>
<sequence>MPNRRDVLRLAGAGTAGLAVPALLPTGAAQAAPATVPLDNGSVQLCWSRSGALQRIRLRAAGGWRDLPHPSGTYSVLAADTAPTSDAVVHGTAGTVLVPVTTTVARHGAAVRATAAFDRGTLVADWSLHGAEVLVELAFTAATDGWYSIATPTLATFDAGELTRGLVPGYWTGTAPQADPTAASRYGLGIPTMPMVARERSAPTPLSLLTGRDGLTVAMIAEPGTGRDPWPAGASAQTTWQLGLASTDAAGDFAPTGYHPVLGQPGSRLAAGDTVRFGVRFLLTADGWFAALRHAMTEVYPIGGYLAVARNLKSLSWRLDTSQDFLTGPDSQWHTWSYGGRTLGAESAKLSDVGAMWMLGRLSGDPVVQAERLPYARNFKLAQQQADGGPFQGAALGEYFGRYQGHDDWISENFRAGQSANYVSPMFTTFYALADMGNILLFDPDDAEVRDRVRLAADRLLAWQHADGSFDVGYLRDDPTTLMYPELTDYRATWYGLLVAHRVLGEPRYLTAARRGADWFVAHAVRAGRYLGVCDDSRLIPDFHVVFCAQALLDLAEATGSATYRSAAIEVARTYLAHLFTHPQASRDPRTFEGRTVEEWQVSQAGMNYEHAGFYGTANSRGPILLACHTGAFVRFHRLTGDRVFLDLARAAARGRDAFVDPASGIPSYYWFAGSGGAHTYPWHGWWHLGWLVDYLVAEAELRSGGAIAFDRGFMTAKVGASKPTGFAPGRLYGRAAHLVRPHALVTVADPDVDWLTARSADGTTLYLVLLNGSPTATRTTATLDPRALDPGQRAAWGSTTVLSGDASRDGDTITANLAGNGLAVLAIDVSLSADPAGPVHRGFAVTGTTTRPTVTWSYRTTITSWLQWRPVGGNWRQTTPVRGHSFREQLDLSTVDGAVELRTVTRGADGAVAYAPAIRR</sequence>
<evidence type="ECO:0000313" key="3">
    <source>
        <dbReference type="Proteomes" id="UP000611640"/>
    </source>
</evidence>
<organism evidence="2 3">
    <name type="scientific">Actinocatenispora thailandica</name>
    <dbReference type="NCBI Taxonomy" id="227318"/>
    <lineage>
        <taxon>Bacteria</taxon>
        <taxon>Bacillati</taxon>
        <taxon>Actinomycetota</taxon>
        <taxon>Actinomycetes</taxon>
        <taxon>Micromonosporales</taxon>
        <taxon>Micromonosporaceae</taxon>
        <taxon>Actinocatenispora</taxon>
    </lineage>
</organism>
<dbReference type="EMBL" id="AP023355">
    <property type="protein sequence ID" value="BCJ34535.1"/>
    <property type="molecule type" value="Genomic_DNA"/>
</dbReference>
<reference evidence="2 3" key="1">
    <citation type="submission" date="2020-08" db="EMBL/GenBank/DDBJ databases">
        <title>Whole genome shotgun sequence of Actinocatenispora thailandica NBRC 105041.</title>
        <authorList>
            <person name="Komaki H."/>
            <person name="Tamura T."/>
        </authorList>
    </citation>
    <scope>NUCLEOTIDE SEQUENCE [LARGE SCALE GENOMIC DNA]</scope>
    <source>
        <strain evidence="2 3">NBRC 105041</strain>
    </source>
</reference>
<gene>
    <name evidence="2" type="ORF">Athai_20380</name>
</gene>